<accession>H7EN93</accession>
<keyword evidence="7 9" id="KW-0807">Transducer</keyword>
<keyword evidence="14" id="KW-1185">Reference proteome</keyword>
<dbReference type="OrthoDB" id="354074at2"/>
<dbReference type="PANTHER" id="PTHR32089:SF112">
    <property type="entry name" value="LYSOZYME-LIKE PROTEIN-RELATED"/>
    <property type="match status" value="1"/>
</dbReference>
<dbReference type="InterPro" id="IPR029151">
    <property type="entry name" value="Sensor-like_sf"/>
</dbReference>
<dbReference type="STRING" id="907348.TresaDRAFT_0646"/>
<organism evidence="13 14">
    <name type="scientific">Treponema saccharophilum DSM 2985</name>
    <dbReference type="NCBI Taxonomy" id="907348"/>
    <lineage>
        <taxon>Bacteria</taxon>
        <taxon>Pseudomonadati</taxon>
        <taxon>Spirochaetota</taxon>
        <taxon>Spirochaetia</taxon>
        <taxon>Spirochaetales</taxon>
        <taxon>Treponemataceae</taxon>
        <taxon>Treponema</taxon>
    </lineage>
</organism>
<evidence type="ECO:0000256" key="6">
    <source>
        <dbReference type="ARBA" id="ARBA00023136"/>
    </source>
</evidence>
<gene>
    <name evidence="13" type="ORF">TresaDRAFT_0646</name>
</gene>
<evidence type="ECO:0000256" key="8">
    <source>
        <dbReference type="ARBA" id="ARBA00029447"/>
    </source>
</evidence>
<dbReference type="InterPro" id="IPR003660">
    <property type="entry name" value="HAMP_dom"/>
</dbReference>
<evidence type="ECO:0000256" key="1">
    <source>
        <dbReference type="ARBA" id="ARBA00004651"/>
    </source>
</evidence>
<dbReference type="GO" id="GO:0007165">
    <property type="term" value="P:signal transduction"/>
    <property type="evidence" value="ECO:0007669"/>
    <property type="project" value="UniProtKB-KW"/>
</dbReference>
<reference evidence="13 14" key="1">
    <citation type="submission" date="2011-09" db="EMBL/GenBank/DDBJ databases">
        <title>The draft genome of Treponema saccharophilum DSM 2985.</title>
        <authorList>
            <consortium name="US DOE Joint Genome Institute (JGI-PGF)"/>
            <person name="Lucas S."/>
            <person name="Copeland A."/>
            <person name="Lapidus A."/>
            <person name="Glavina del Rio T."/>
            <person name="Dalin E."/>
            <person name="Tice H."/>
            <person name="Bruce D."/>
            <person name="Goodwin L."/>
            <person name="Pitluck S."/>
            <person name="Peters L."/>
            <person name="Kyrpides N."/>
            <person name="Mavromatis K."/>
            <person name="Ivanova N."/>
            <person name="Markowitz V."/>
            <person name="Cheng J.-F."/>
            <person name="Hugenholtz P."/>
            <person name="Woyke T."/>
            <person name="Wu D."/>
            <person name="Gronow S."/>
            <person name="Wellnitz S."/>
            <person name="Brambilla E."/>
            <person name="Klenk H.-P."/>
            <person name="Eisen J.A."/>
        </authorList>
    </citation>
    <scope>NUCLEOTIDE SEQUENCE [LARGE SCALE GENOMIC DNA]</scope>
    <source>
        <strain evidence="13 14">DSM 2985</strain>
    </source>
</reference>
<dbReference type="Gene3D" id="3.30.450.20">
    <property type="entry name" value="PAS domain"/>
    <property type="match status" value="2"/>
</dbReference>
<dbReference type="Proteomes" id="UP000003571">
    <property type="component" value="Unassembled WGS sequence"/>
</dbReference>
<sequence>MEKKKKHISLMMEVLIGNVGSMLIVAVFLCISCLFVMFKNIDKATLNLINLTMDKLNNEISGILGDYNDIVVNLSNALSPICDDKDSMERIVKSMGRNLSGDYLLYYSTAEQIWDGGFLISNSGWTPPDDFDMKSRQWHKNALSGTSGVCYTEPFKDANTGKTIVTISCKVVDGGGKTVGVSGFDVVLDALSEAVRNITISKSSKIYLVLNDGRFLTNPDAGAIMSENYLDSVSFRSYAKNSYLDGNAKAFIERGSFYGVHKISGTDWFIVVDGDVSDFSEETVAYVLMLLVALAAIMFVMILVDVVFSNRVSKCFKYIASGCDLIAHGDFSRKYPDFVTVEASVLSRGFNMFSERLQDIIGSMKQSQSSLGQAGESLKNGTCDTEKAISRITESTSHMGEILRTQNSSVEQTAGSVSKIISEISSLERLVGEQAQFVQGASSAVEEMIGNIGEVNRNVDRMASSFAVLESDAESGAKTQEELQRQIGEIESQSQLLSEANTVIASIAEQTNLLAMNAAIEAAHAGEAGKGFAVVADEIRKLSETSSTQSRTIGEQLGSIQATIGTVVEATQRGVQGYTHLASEIHSTGSLVHQIKAAMEEQESGSAQITGALHEMNESTVSVQNASRSMNESSRVISSEVGNLQNETLVMSQGMEELNGSASTISATGKTLSEISSVVEDSIAEIGRQIAKFQG</sequence>
<dbReference type="SUPFAM" id="SSF58104">
    <property type="entry name" value="Methyl-accepting chemotaxis protein (MCP) signaling domain"/>
    <property type="match status" value="1"/>
</dbReference>
<dbReference type="SMART" id="SM00283">
    <property type="entry name" value="MA"/>
    <property type="match status" value="1"/>
</dbReference>
<dbReference type="PROSITE" id="PS50885">
    <property type="entry name" value="HAMP"/>
    <property type="match status" value="1"/>
</dbReference>
<feature type="domain" description="Methyl-accepting transducer" evidence="11">
    <location>
        <begin position="409"/>
        <end position="631"/>
    </location>
</feature>
<keyword evidence="6 10" id="KW-0472">Membrane</keyword>
<keyword evidence="5 10" id="KW-1133">Transmembrane helix</keyword>
<comment type="similarity">
    <text evidence="8">Belongs to the methyl-accepting chemotaxis (MCP) protein family.</text>
</comment>
<dbReference type="PANTHER" id="PTHR32089">
    <property type="entry name" value="METHYL-ACCEPTING CHEMOTAXIS PROTEIN MCPB"/>
    <property type="match status" value="1"/>
</dbReference>
<keyword evidence="3" id="KW-0145">Chemotaxis</keyword>
<evidence type="ECO:0000313" key="14">
    <source>
        <dbReference type="Proteomes" id="UP000003571"/>
    </source>
</evidence>
<dbReference type="InterPro" id="IPR004089">
    <property type="entry name" value="MCPsignal_dom"/>
</dbReference>
<evidence type="ECO:0000259" key="12">
    <source>
        <dbReference type="PROSITE" id="PS50885"/>
    </source>
</evidence>
<evidence type="ECO:0000313" key="13">
    <source>
        <dbReference type="EMBL" id="EIC00821.1"/>
    </source>
</evidence>
<name>H7EN93_9SPIR</name>
<evidence type="ECO:0000256" key="10">
    <source>
        <dbReference type="SAM" id="Phobius"/>
    </source>
</evidence>
<dbReference type="AlphaFoldDB" id="H7EN93"/>
<dbReference type="SUPFAM" id="SSF103190">
    <property type="entry name" value="Sensory domain-like"/>
    <property type="match status" value="1"/>
</dbReference>
<dbReference type="GO" id="GO:0005886">
    <property type="term" value="C:plasma membrane"/>
    <property type="evidence" value="ECO:0007669"/>
    <property type="project" value="UniProtKB-SubCell"/>
</dbReference>
<dbReference type="PATRIC" id="fig|907348.3.peg.2414"/>
<dbReference type="Gene3D" id="6.10.340.10">
    <property type="match status" value="1"/>
</dbReference>
<evidence type="ECO:0000256" key="9">
    <source>
        <dbReference type="PROSITE-ProRule" id="PRU00284"/>
    </source>
</evidence>
<dbReference type="Pfam" id="PF02743">
    <property type="entry name" value="dCache_1"/>
    <property type="match status" value="1"/>
</dbReference>
<comment type="caution">
    <text evidence="13">The sequence shown here is derived from an EMBL/GenBank/DDBJ whole genome shotgun (WGS) entry which is preliminary data.</text>
</comment>
<evidence type="ECO:0000256" key="2">
    <source>
        <dbReference type="ARBA" id="ARBA00022475"/>
    </source>
</evidence>
<keyword evidence="2" id="KW-1003">Cell membrane</keyword>
<proteinExistence type="inferred from homology"/>
<comment type="subcellular location">
    <subcellularLocation>
        <location evidence="1">Cell membrane</location>
        <topology evidence="1">Multi-pass membrane protein</topology>
    </subcellularLocation>
</comment>
<dbReference type="Gene3D" id="1.10.287.950">
    <property type="entry name" value="Methyl-accepting chemotaxis protein"/>
    <property type="match status" value="1"/>
</dbReference>
<feature type="transmembrane region" description="Helical" evidence="10">
    <location>
        <begin position="12"/>
        <end position="38"/>
    </location>
</feature>
<evidence type="ECO:0000256" key="3">
    <source>
        <dbReference type="ARBA" id="ARBA00022500"/>
    </source>
</evidence>
<feature type="transmembrane region" description="Helical" evidence="10">
    <location>
        <begin position="284"/>
        <end position="308"/>
    </location>
</feature>
<dbReference type="Pfam" id="PF00015">
    <property type="entry name" value="MCPsignal"/>
    <property type="match status" value="1"/>
</dbReference>
<dbReference type="EMBL" id="AGRW01000053">
    <property type="protein sequence ID" value="EIC00821.1"/>
    <property type="molecule type" value="Genomic_DNA"/>
</dbReference>
<protein>
    <submittedName>
        <fullName evidence="13">Methyl-accepting chemotaxis sensory transducer with Cache sensor</fullName>
    </submittedName>
</protein>
<keyword evidence="4 10" id="KW-0812">Transmembrane</keyword>
<dbReference type="PROSITE" id="PS50111">
    <property type="entry name" value="CHEMOTAXIS_TRANSDUC_2"/>
    <property type="match status" value="1"/>
</dbReference>
<evidence type="ECO:0000259" key="11">
    <source>
        <dbReference type="PROSITE" id="PS50111"/>
    </source>
</evidence>
<dbReference type="CDD" id="cd18774">
    <property type="entry name" value="PDC2_HK_sensor"/>
    <property type="match status" value="1"/>
</dbReference>
<dbReference type="eggNOG" id="COG0840">
    <property type="taxonomic scope" value="Bacteria"/>
</dbReference>
<evidence type="ECO:0000256" key="5">
    <source>
        <dbReference type="ARBA" id="ARBA00022989"/>
    </source>
</evidence>
<dbReference type="RefSeq" id="WP_002705934.1">
    <property type="nucleotide sequence ID" value="NZ_AGRW01000053.1"/>
</dbReference>
<feature type="domain" description="HAMP" evidence="12">
    <location>
        <begin position="310"/>
        <end position="362"/>
    </location>
</feature>
<evidence type="ECO:0000256" key="7">
    <source>
        <dbReference type="ARBA" id="ARBA00023224"/>
    </source>
</evidence>
<dbReference type="InterPro" id="IPR033479">
    <property type="entry name" value="dCache_1"/>
</dbReference>
<dbReference type="GO" id="GO:0006935">
    <property type="term" value="P:chemotaxis"/>
    <property type="evidence" value="ECO:0007669"/>
    <property type="project" value="UniProtKB-KW"/>
</dbReference>
<dbReference type="CDD" id="cd18773">
    <property type="entry name" value="PDC1_HK_sensor"/>
    <property type="match status" value="1"/>
</dbReference>
<evidence type="ECO:0000256" key="4">
    <source>
        <dbReference type="ARBA" id="ARBA00022692"/>
    </source>
</evidence>